<dbReference type="Pfam" id="PF14559">
    <property type="entry name" value="TPR_19"/>
    <property type="match status" value="1"/>
</dbReference>
<dbReference type="PROSITE" id="PS50005">
    <property type="entry name" value="TPR"/>
    <property type="match status" value="1"/>
</dbReference>
<keyword evidence="1" id="KW-0802">TPR repeat</keyword>
<keyword evidence="4" id="KW-1185">Reference proteome</keyword>
<evidence type="ECO:0000313" key="4">
    <source>
        <dbReference type="Proteomes" id="UP000774000"/>
    </source>
</evidence>
<accession>A0A939BMB3</accession>
<reference evidence="3" key="1">
    <citation type="submission" date="2021-01" db="EMBL/GenBank/DDBJ databases">
        <title>Genomic Encyclopedia of Type Strains, Phase IV (KMG-IV): sequencing the most valuable type-strain genomes for metagenomic binning, comparative biology and taxonomic classification.</title>
        <authorList>
            <person name="Goeker M."/>
        </authorList>
    </citation>
    <scope>NUCLEOTIDE SEQUENCE</scope>
    <source>
        <strain evidence="3">DSM 23230</strain>
    </source>
</reference>
<proteinExistence type="predicted"/>
<evidence type="ECO:0000313" key="3">
    <source>
        <dbReference type="EMBL" id="MBM7555995.1"/>
    </source>
</evidence>
<evidence type="ECO:0000256" key="1">
    <source>
        <dbReference type="PROSITE-ProRule" id="PRU00339"/>
    </source>
</evidence>
<feature type="repeat" description="TPR" evidence="1">
    <location>
        <begin position="102"/>
        <end position="135"/>
    </location>
</feature>
<dbReference type="AlphaFoldDB" id="A0A939BMB3"/>
<dbReference type="InterPro" id="IPR011990">
    <property type="entry name" value="TPR-like_helical_dom_sf"/>
</dbReference>
<organism evidence="3 4">
    <name type="scientific">Halanaerobacter jeridensis</name>
    <dbReference type="NCBI Taxonomy" id="706427"/>
    <lineage>
        <taxon>Bacteria</taxon>
        <taxon>Bacillati</taxon>
        <taxon>Bacillota</taxon>
        <taxon>Clostridia</taxon>
        <taxon>Halanaerobiales</taxon>
        <taxon>Halobacteroidaceae</taxon>
        <taxon>Halanaerobacter</taxon>
    </lineage>
</organism>
<sequence length="205" mass="24412">MKRILLLFMLIILLLNVQTVLGESKYKAEWKNVIHKRKQKLEEKPNDYIIKYELAVAYSNLGEIKKATKLFKDLKKVKNRDQKLEELIQNYKGDLQNSEYDIREINFLAFAHYTADNYKQANKLFKEIVSLDPENIWSYNYLAVTQHELKKYSKAKESLEKSLDIKDDEYTHFLLGVNYYKQGNLFKAFYHVRKGRKAANLFLKD</sequence>
<dbReference type="InterPro" id="IPR019734">
    <property type="entry name" value="TPR_rpt"/>
</dbReference>
<feature type="coiled-coil region" evidence="2">
    <location>
        <begin position="142"/>
        <end position="169"/>
    </location>
</feature>
<dbReference type="SUPFAM" id="SSF48452">
    <property type="entry name" value="TPR-like"/>
    <property type="match status" value="1"/>
</dbReference>
<dbReference type="Proteomes" id="UP000774000">
    <property type="component" value="Unassembled WGS sequence"/>
</dbReference>
<dbReference type="Gene3D" id="1.25.40.10">
    <property type="entry name" value="Tetratricopeptide repeat domain"/>
    <property type="match status" value="2"/>
</dbReference>
<protein>
    <submittedName>
        <fullName evidence="3">Tetratricopeptide (TPR) repeat protein</fullName>
    </submittedName>
</protein>
<comment type="caution">
    <text evidence="3">The sequence shown here is derived from an EMBL/GenBank/DDBJ whole genome shotgun (WGS) entry which is preliminary data.</text>
</comment>
<dbReference type="EMBL" id="JAFBDQ010000003">
    <property type="protein sequence ID" value="MBM7555995.1"/>
    <property type="molecule type" value="Genomic_DNA"/>
</dbReference>
<gene>
    <name evidence="3" type="ORF">JOC47_000829</name>
</gene>
<name>A0A939BMB3_9FIRM</name>
<evidence type="ECO:0000256" key="2">
    <source>
        <dbReference type="SAM" id="Coils"/>
    </source>
</evidence>
<keyword evidence="2" id="KW-0175">Coiled coil</keyword>
<dbReference type="SMART" id="SM00028">
    <property type="entry name" value="TPR"/>
    <property type="match status" value="3"/>
</dbReference>
<dbReference type="RefSeq" id="WP_204700703.1">
    <property type="nucleotide sequence ID" value="NZ_JAFBDQ010000003.1"/>
</dbReference>